<keyword evidence="1" id="KW-0175">Coiled coil</keyword>
<dbReference type="GeneID" id="39458632"/>
<keyword evidence="2" id="KW-0812">Transmembrane</keyword>
<protein>
    <submittedName>
        <fullName evidence="3">Uncharacterized protein</fullName>
    </submittedName>
</protein>
<feature type="transmembrane region" description="Helical" evidence="2">
    <location>
        <begin position="66"/>
        <end position="84"/>
    </location>
</feature>
<dbReference type="KEGG" id="ifl:C1H71_20565"/>
<gene>
    <name evidence="3" type="ORF">C1H71_20565</name>
</gene>
<evidence type="ECO:0000313" key="3">
    <source>
        <dbReference type="EMBL" id="QBC45934.1"/>
    </source>
</evidence>
<evidence type="ECO:0000313" key="4">
    <source>
        <dbReference type="Proteomes" id="UP000515917"/>
    </source>
</evidence>
<dbReference type="Proteomes" id="UP000515917">
    <property type="component" value="Plasmid pl1"/>
</dbReference>
<organism evidence="3 4">
    <name type="scientific">Iodobacter fluviatilis</name>
    <dbReference type="NCBI Taxonomy" id="537"/>
    <lineage>
        <taxon>Bacteria</taxon>
        <taxon>Pseudomonadati</taxon>
        <taxon>Pseudomonadota</taxon>
        <taxon>Betaproteobacteria</taxon>
        <taxon>Neisseriales</taxon>
        <taxon>Chitinibacteraceae</taxon>
        <taxon>Iodobacter</taxon>
    </lineage>
</organism>
<name>A0A7G3GFG8_9NEIS</name>
<evidence type="ECO:0000256" key="1">
    <source>
        <dbReference type="SAM" id="Coils"/>
    </source>
</evidence>
<dbReference type="AlphaFoldDB" id="A0A7G3GFG8"/>
<accession>A0A7G3GFG8</accession>
<dbReference type="EMBL" id="CP025783">
    <property type="protein sequence ID" value="QBC45934.1"/>
    <property type="molecule type" value="Genomic_DNA"/>
</dbReference>
<keyword evidence="2" id="KW-1133">Transmembrane helix</keyword>
<reference evidence="3 4" key="1">
    <citation type="submission" date="2018-01" db="EMBL/GenBank/DDBJ databases">
        <title>Genome sequence of Iodobacter sp. strain PCH194 isolated from Indian Trans-Himalaya.</title>
        <authorList>
            <person name="Kumar V."/>
            <person name="Thakur V."/>
            <person name="Kumar S."/>
            <person name="Singh D."/>
        </authorList>
    </citation>
    <scope>NUCLEOTIDE SEQUENCE [LARGE SCALE GENOMIC DNA]</scope>
    <source>
        <strain evidence="3 4">PCH194</strain>
        <plasmid evidence="3 4">pl1</plasmid>
    </source>
</reference>
<keyword evidence="4" id="KW-1185">Reference proteome</keyword>
<proteinExistence type="predicted"/>
<dbReference type="RefSeq" id="WP_130108400.1">
    <property type="nucleotide sequence ID" value="NZ_CP025783.1"/>
</dbReference>
<feature type="coiled-coil region" evidence="1">
    <location>
        <begin position="12"/>
        <end position="53"/>
    </location>
</feature>
<keyword evidence="3" id="KW-0614">Plasmid</keyword>
<sequence>MTDRFSNYDQRLNAIENTLAEVVRQRDSEQKTLRELSEVLHDLRDLLAAWETTRGAFNLLRALGNMARWLMTVSVALLALWIWFRYSLK</sequence>
<keyword evidence="2" id="KW-0472">Membrane</keyword>
<geneLocation type="plasmid" evidence="3 4">
    <name>pl1</name>
</geneLocation>
<evidence type="ECO:0000256" key="2">
    <source>
        <dbReference type="SAM" id="Phobius"/>
    </source>
</evidence>